<evidence type="ECO:0000313" key="9">
    <source>
        <dbReference type="Proteomes" id="UP000777784"/>
    </source>
</evidence>
<comment type="similarity">
    <text evidence="2 6">Belongs to the class-I pyridoxal-phosphate-dependent aminotransferase family.</text>
</comment>
<dbReference type="Pfam" id="PF00155">
    <property type="entry name" value="Aminotran_1_2"/>
    <property type="match status" value="1"/>
</dbReference>
<comment type="cofactor">
    <cofactor evidence="1 6">
        <name>pyridoxal 5'-phosphate</name>
        <dbReference type="ChEBI" id="CHEBI:597326"/>
    </cofactor>
</comment>
<evidence type="ECO:0000256" key="1">
    <source>
        <dbReference type="ARBA" id="ARBA00001933"/>
    </source>
</evidence>
<proteinExistence type="inferred from homology"/>
<reference evidence="8" key="1">
    <citation type="submission" date="2021-05" db="EMBL/GenBank/DDBJ databases">
        <title>Energy efficiency and biological interactions define the core microbiome of deep oligotrophic groundwater.</title>
        <authorList>
            <person name="Mehrshad M."/>
            <person name="Lopez-Fernandez M."/>
            <person name="Bell E."/>
            <person name="Bernier-Latmani R."/>
            <person name="Bertilsson S."/>
            <person name="Dopson M."/>
        </authorList>
    </citation>
    <scope>NUCLEOTIDE SEQUENCE</scope>
    <source>
        <strain evidence="8">Modern_marine.mb.64</strain>
    </source>
</reference>
<dbReference type="InterPro" id="IPR015424">
    <property type="entry name" value="PyrdxlP-dep_Trfase"/>
</dbReference>
<keyword evidence="3 6" id="KW-0032">Aminotransferase</keyword>
<sequence>MINKHVSLNLNVRGLGQSATLSVNDRIRTLKAEGKTVYRLGLGQSPFPIPQSIVESLRTHAHERDYLPAKGHADLRAAVADYHRRTDGVAADSEGVLIGPGSKELMFILQLVFYGELLVPAPCWVSYIPQAKIIGRQVSLIQTALDDGYMISAKRLEEHCAEEKDDLRPRILVLNYPNNPVGSTYTADELEKLAAVARKYQVILLSDEIYAQLDHKGAHVSVARYYPEGTIISSGLSKWCGAGGWRLGTFTFPKDLDWLLDKMASVASETYTSVSAPIQFAAIRAFEGGELIDHHLRHYRRILEAVGKRCAGILNRAGIGFIPPTGGFYIFADFSKYAEALAAKSIHGSPDLANRLIEETGVAVIPGAAFGRPKEELSARLAYVDFDGAGTLAASESIPLETRLSESFVDEYCPKVVQAFQIISDWVRA</sequence>
<keyword evidence="5" id="KW-0663">Pyridoxal phosphate</keyword>
<evidence type="ECO:0000259" key="7">
    <source>
        <dbReference type="Pfam" id="PF00155"/>
    </source>
</evidence>
<evidence type="ECO:0000256" key="3">
    <source>
        <dbReference type="ARBA" id="ARBA00022576"/>
    </source>
</evidence>
<feature type="domain" description="Aminotransferase class I/classII large" evidence="7">
    <location>
        <begin position="37"/>
        <end position="372"/>
    </location>
</feature>
<dbReference type="EMBL" id="JAHJDP010000066">
    <property type="protein sequence ID" value="MBU2691591.1"/>
    <property type="molecule type" value="Genomic_DNA"/>
</dbReference>
<evidence type="ECO:0000256" key="2">
    <source>
        <dbReference type="ARBA" id="ARBA00007441"/>
    </source>
</evidence>
<protein>
    <recommendedName>
        <fullName evidence="6">Aminotransferase</fullName>
        <ecNumber evidence="6">2.6.1.-</ecNumber>
    </recommendedName>
</protein>
<dbReference type="GO" id="GO:0008483">
    <property type="term" value="F:transaminase activity"/>
    <property type="evidence" value="ECO:0007669"/>
    <property type="project" value="UniProtKB-KW"/>
</dbReference>
<dbReference type="EC" id="2.6.1.-" evidence="6"/>
<dbReference type="Gene3D" id="3.40.640.10">
    <property type="entry name" value="Type I PLP-dependent aspartate aminotransferase-like (Major domain)"/>
    <property type="match status" value="1"/>
</dbReference>
<evidence type="ECO:0000313" key="8">
    <source>
        <dbReference type="EMBL" id="MBU2691591.1"/>
    </source>
</evidence>
<comment type="caution">
    <text evidence="8">The sequence shown here is derived from an EMBL/GenBank/DDBJ whole genome shotgun (WGS) entry which is preliminary data.</text>
</comment>
<evidence type="ECO:0000256" key="5">
    <source>
        <dbReference type="ARBA" id="ARBA00022898"/>
    </source>
</evidence>
<dbReference type="InterPro" id="IPR004839">
    <property type="entry name" value="Aminotransferase_I/II_large"/>
</dbReference>
<dbReference type="GO" id="GO:0006520">
    <property type="term" value="P:amino acid metabolic process"/>
    <property type="evidence" value="ECO:0007669"/>
    <property type="project" value="InterPro"/>
</dbReference>
<evidence type="ECO:0000256" key="6">
    <source>
        <dbReference type="RuleBase" id="RU000481"/>
    </source>
</evidence>
<organism evidence="8 9">
    <name type="scientific">Eiseniibacteriota bacterium</name>
    <dbReference type="NCBI Taxonomy" id="2212470"/>
    <lineage>
        <taxon>Bacteria</taxon>
        <taxon>Candidatus Eiseniibacteriota</taxon>
    </lineage>
</organism>
<dbReference type="GO" id="GO:0030170">
    <property type="term" value="F:pyridoxal phosphate binding"/>
    <property type="evidence" value="ECO:0007669"/>
    <property type="project" value="InterPro"/>
</dbReference>
<keyword evidence="4 6" id="KW-0808">Transferase</keyword>
<dbReference type="PANTHER" id="PTHR46383:SF1">
    <property type="entry name" value="ASPARTATE AMINOTRANSFERASE"/>
    <property type="match status" value="1"/>
</dbReference>
<dbReference type="CDD" id="cd00609">
    <property type="entry name" value="AAT_like"/>
    <property type="match status" value="1"/>
</dbReference>
<dbReference type="Proteomes" id="UP000777784">
    <property type="component" value="Unassembled WGS sequence"/>
</dbReference>
<dbReference type="SUPFAM" id="SSF53383">
    <property type="entry name" value="PLP-dependent transferases"/>
    <property type="match status" value="1"/>
</dbReference>
<accession>A0A948RX58</accession>
<dbReference type="InterPro" id="IPR015422">
    <property type="entry name" value="PyrdxlP-dep_Trfase_small"/>
</dbReference>
<dbReference type="PROSITE" id="PS00105">
    <property type="entry name" value="AA_TRANSFER_CLASS_1"/>
    <property type="match status" value="1"/>
</dbReference>
<dbReference type="InterPro" id="IPR004838">
    <property type="entry name" value="NHTrfase_class1_PyrdxlP-BS"/>
</dbReference>
<dbReference type="Gene3D" id="3.90.1150.10">
    <property type="entry name" value="Aspartate Aminotransferase, domain 1"/>
    <property type="match status" value="1"/>
</dbReference>
<dbReference type="InterPro" id="IPR015421">
    <property type="entry name" value="PyrdxlP-dep_Trfase_major"/>
</dbReference>
<gene>
    <name evidence="8" type="ORF">KJ970_11745</name>
</gene>
<evidence type="ECO:0000256" key="4">
    <source>
        <dbReference type="ARBA" id="ARBA00022679"/>
    </source>
</evidence>
<name>A0A948RX58_UNCEI</name>
<dbReference type="InterPro" id="IPR050596">
    <property type="entry name" value="AspAT/PAT-like"/>
</dbReference>
<dbReference type="AlphaFoldDB" id="A0A948RX58"/>
<dbReference type="PANTHER" id="PTHR46383">
    <property type="entry name" value="ASPARTATE AMINOTRANSFERASE"/>
    <property type="match status" value="1"/>
</dbReference>